<sequence>MAENSPPLIKVLCQSTLYLTNIALEHIDSEGLDERLNIAELVISGLEDSGAGTTLSLVETLPKRWEAEASIKAPKAVDTVEVVAKSDEGTEICSGRLDLSSDGLTQKSRSKFGYMTRMDTGNKDLEIALSWKMVKIQKAVIDGEGVLFEITGAIALFQRAVELAPAGHALLPIFLRNLGESLIDRSERTRSIADASQAIDALQRAVGVTPSRHASLPSKLKSLANAFRVRSELMGEHSDIAAAIAACQRAIHLTPSDHRAASLFRELGLSYSNSFERTNGLADITNAVTALQKAVDLTSPDDADLSDHLNNLATSLLHRFKRKGDLSDLRKATETLQKAVDLDLSGTNGANHPDRLLINLGHSLRSLFQRTGDLSVIARAIEAQEKAVELTPPTREELL</sequence>
<dbReference type="Gene3D" id="1.25.40.10">
    <property type="entry name" value="Tetratricopeptide repeat domain"/>
    <property type="match status" value="1"/>
</dbReference>
<dbReference type="InterPro" id="IPR011990">
    <property type="entry name" value="TPR-like_helical_dom_sf"/>
</dbReference>
<feature type="non-terminal residue" evidence="1">
    <location>
        <position position="399"/>
    </location>
</feature>
<dbReference type="AlphaFoldDB" id="A0A9W8JKY7"/>
<evidence type="ECO:0008006" key="3">
    <source>
        <dbReference type="Google" id="ProtNLM"/>
    </source>
</evidence>
<comment type="caution">
    <text evidence="1">The sequence shown here is derived from an EMBL/GenBank/DDBJ whole genome shotgun (WGS) entry which is preliminary data.</text>
</comment>
<dbReference type="EMBL" id="JANBPK010000222">
    <property type="protein sequence ID" value="KAJ2935989.1"/>
    <property type="molecule type" value="Genomic_DNA"/>
</dbReference>
<evidence type="ECO:0000313" key="2">
    <source>
        <dbReference type="Proteomes" id="UP001140091"/>
    </source>
</evidence>
<organism evidence="1 2">
    <name type="scientific">Candolleomyces eurysporus</name>
    <dbReference type="NCBI Taxonomy" id="2828524"/>
    <lineage>
        <taxon>Eukaryota</taxon>
        <taxon>Fungi</taxon>
        <taxon>Dikarya</taxon>
        <taxon>Basidiomycota</taxon>
        <taxon>Agaricomycotina</taxon>
        <taxon>Agaricomycetes</taxon>
        <taxon>Agaricomycetidae</taxon>
        <taxon>Agaricales</taxon>
        <taxon>Agaricineae</taxon>
        <taxon>Psathyrellaceae</taxon>
        <taxon>Candolleomyces</taxon>
    </lineage>
</organism>
<name>A0A9W8JKY7_9AGAR</name>
<dbReference type="SUPFAM" id="SSF48452">
    <property type="entry name" value="TPR-like"/>
    <property type="match status" value="1"/>
</dbReference>
<accession>A0A9W8JKY7</accession>
<dbReference type="OrthoDB" id="9991317at2759"/>
<dbReference type="Proteomes" id="UP001140091">
    <property type="component" value="Unassembled WGS sequence"/>
</dbReference>
<reference evidence="1" key="1">
    <citation type="submission" date="2022-06" db="EMBL/GenBank/DDBJ databases">
        <title>Genome Sequence of Candolleomyces eurysporus.</title>
        <authorList>
            <person name="Buettner E."/>
        </authorList>
    </citation>
    <scope>NUCLEOTIDE SEQUENCE</scope>
    <source>
        <strain evidence="1">VTCC 930004</strain>
    </source>
</reference>
<evidence type="ECO:0000313" key="1">
    <source>
        <dbReference type="EMBL" id="KAJ2935989.1"/>
    </source>
</evidence>
<protein>
    <recommendedName>
        <fullName evidence="3">TPR-like protein</fullName>
    </recommendedName>
</protein>
<proteinExistence type="predicted"/>
<gene>
    <name evidence="1" type="ORF">H1R20_g1102</name>
</gene>
<keyword evidence="2" id="KW-1185">Reference proteome</keyword>